<dbReference type="Proteomes" id="UP000634004">
    <property type="component" value="Unassembled WGS sequence"/>
</dbReference>
<dbReference type="SMART" id="SM00849">
    <property type="entry name" value="Lactamase_B"/>
    <property type="match status" value="1"/>
</dbReference>
<organism evidence="15 16">
    <name type="scientific">Algimonas arctica</name>
    <dbReference type="NCBI Taxonomy" id="1479486"/>
    <lineage>
        <taxon>Bacteria</taxon>
        <taxon>Pseudomonadati</taxon>
        <taxon>Pseudomonadota</taxon>
        <taxon>Alphaproteobacteria</taxon>
        <taxon>Maricaulales</taxon>
        <taxon>Robiginitomaculaceae</taxon>
        <taxon>Algimonas</taxon>
    </lineage>
</organism>
<keyword evidence="12" id="KW-0046">Antibiotic resistance</keyword>
<comment type="subunit">
    <text evidence="5">Monomer.</text>
</comment>
<comment type="caution">
    <text evidence="15">The sequence shown here is derived from an EMBL/GenBank/DDBJ whole genome shotgun (WGS) entry which is preliminary data.</text>
</comment>
<evidence type="ECO:0000313" key="15">
    <source>
        <dbReference type="EMBL" id="GHA98987.1"/>
    </source>
</evidence>
<comment type="subcellular location">
    <subcellularLocation>
        <location evidence="3">Periplasm</location>
    </subcellularLocation>
</comment>
<evidence type="ECO:0000256" key="6">
    <source>
        <dbReference type="ARBA" id="ARBA00012865"/>
    </source>
</evidence>
<dbReference type="InterPro" id="IPR058199">
    <property type="entry name" value="BlaB//VIM/IMP-1"/>
</dbReference>
<reference evidence="15" key="1">
    <citation type="journal article" date="2014" name="Int. J. Syst. Evol. Microbiol.">
        <title>Complete genome sequence of Corynebacterium casei LMG S-19264T (=DSM 44701T), isolated from a smear-ripened cheese.</title>
        <authorList>
            <consortium name="US DOE Joint Genome Institute (JGI-PGF)"/>
            <person name="Walter F."/>
            <person name="Albersmeier A."/>
            <person name="Kalinowski J."/>
            <person name="Ruckert C."/>
        </authorList>
    </citation>
    <scope>NUCLEOTIDE SEQUENCE</scope>
    <source>
        <strain evidence="15">KCTC 32513</strain>
    </source>
</reference>
<keyword evidence="8 13" id="KW-0732">Signal</keyword>
<evidence type="ECO:0000256" key="5">
    <source>
        <dbReference type="ARBA" id="ARBA00011245"/>
    </source>
</evidence>
<protein>
    <recommendedName>
        <fullName evidence="6">beta-lactamase</fullName>
        <ecNumber evidence="6">3.5.2.6</ecNumber>
    </recommendedName>
</protein>
<evidence type="ECO:0000256" key="13">
    <source>
        <dbReference type="SAM" id="SignalP"/>
    </source>
</evidence>
<evidence type="ECO:0000256" key="4">
    <source>
        <dbReference type="ARBA" id="ARBA00005250"/>
    </source>
</evidence>
<name>A0A8J3CTE5_9PROT</name>
<keyword evidence="16" id="KW-1185">Reference proteome</keyword>
<evidence type="ECO:0000256" key="1">
    <source>
        <dbReference type="ARBA" id="ARBA00001526"/>
    </source>
</evidence>
<dbReference type="Gene3D" id="3.60.15.10">
    <property type="entry name" value="Ribonuclease Z/Hydroxyacylglutathione hydrolase-like"/>
    <property type="match status" value="1"/>
</dbReference>
<dbReference type="AlphaFoldDB" id="A0A8J3CTE5"/>
<evidence type="ECO:0000256" key="2">
    <source>
        <dbReference type="ARBA" id="ARBA00001947"/>
    </source>
</evidence>
<comment type="cofactor">
    <cofactor evidence="2">
        <name>Zn(2+)</name>
        <dbReference type="ChEBI" id="CHEBI:29105"/>
    </cofactor>
</comment>
<sequence length="276" mass="29134">MTRLIGVLTVKHLLILTSALLIACNNDAAEPVQKSADPAPVADTFLAQVQADYPVTLSPVAEGVWVHTTNYRLPGQSPIPVNGMVVVDGEDVILLDGAWGELATVSLLEKIRAETGKPVTKMIVTHHHADRTAGVDAAEREGIEVFTHPTTPMLAARAGWPAPNTSVAALEAPQARILVGRVEVAYPGHGHASDNLIAYLPAEKILYAGCAVRGAGSETLGNVEDADLPKWRDSLLWTKATYPETQTVVPGHGKGANLSLIDATIALIDDATTNAD</sequence>
<dbReference type="PANTHER" id="PTHR42951">
    <property type="entry name" value="METALLO-BETA-LACTAMASE DOMAIN-CONTAINING"/>
    <property type="match status" value="1"/>
</dbReference>
<feature type="signal peptide" evidence="13">
    <location>
        <begin position="1"/>
        <end position="28"/>
    </location>
</feature>
<evidence type="ECO:0000259" key="14">
    <source>
        <dbReference type="SMART" id="SM00849"/>
    </source>
</evidence>
<dbReference type="Pfam" id="PF00753">
    <property type="entry name" value="Lactamase_B"/>
    <property type="match status" value="1"/>
</dbReference>
<dbReference type="SUPFAM" id="SSF56281">
    <property type="entry name" value="Metallo-hydrolase/oxidoreductase"/>
    <property type="match status" value="1"/>
</dbReference>
<dbReference type="RefSeq" id="WP_189498463.1">
    <property type="nucleotide sequence ID" value="NZ_BMZH01000009.1"/>
</dbReference>
<evidence type="ECO:0000313" key="16">
    <source>
        <dbReference type="Proteomes" id="UP000634004"/>
    </source>
</evidence>
<evidence type="ECO:0000256" key="9">
    <source>
        <dbReference type="ARBA" id="ARBA00022764"/>
    </source>
</evidence>
<keyword evidence="11" id="KW-0862">Zinc</keyword>
<dbReference type="NCBIfam" id="NF033088">
    <property type="entry name" value="bla_subclass_B1"/>
    <property type="match status" value="1"/>
</dbReference>
<evidence type="ECO:0000256" key="3">
    <source>
        <dbReference type="ARBA" id="ARBA00004418"/>
    </source>
</evidence>
<dbReference type="PROSITE" id="PS51257">
    <property type="entry name" value="PROKAR_LIPOPROTEIN"/>
    <property type="match status" value="1"/>
</dbReference>
<dbReference type="GO" id="GO:0017001">
    <property type="term" value="P:antibiotic catabolic process"/>
    <property type="evidence" value="ECO:0007669"/>
    <property type="project" value="UniProtKB-ARBA"/>
</dbReference>
<comment type="catalytic activity">
    <reaction evidence="1">
        <text>a beta-lactam + H2O = a substituted beta-amino acid</text>
        <dbReference type="Rhea" id="RHEA:20401"/>
        <dbReference type="ChEBI" id="CHEBI:15377"/>
        <dbReference type="ChEBI" id="CHEBI:35627"/>
        <dbReference type="ChEBI" id="CHEBI:140347"/>
        <dbReference type="EC" id="3.5.2.6"/>
    </reaction>
</comment>
<evidence type="ECO:0000256" key="11">
    <source>
        <dbReference type="ARBA" id="ARBA00022833"/>
    </source>
</evidence>
<dbReference type="InterPro" id="IPR036866">
    <property type="entry name" value="RibonucZ/Hydroxyglut_hydro"/>
</dbReference>
<evidence type="ECO:0000256" key="8">
    <source>
        <dbReference type="ARBA" id="ARBA00022729"/>
    </source>
</evidence>
<dbReference type="InterPro" id="IPR001279">
    <property type="entry name" value="Metallo-B-lactamas"/>
</dbReference>
<evidence type="ECO:0000256" key="10">
    <source>
        <dbReference type="ARBA" id="ARBA00022801"/>
    </source>
</evidence>
<dbReference type="EMBL" id="BMZH01000009">
    <property type="protein sequence ID" value="GHA98987.1"/>
    <property type="molecule type" value="Genomic_DNA"/>
</dbReference>
<reference evidence="15" key="2">
    <citation type="submission" date="2020-09" db="EMBL/GenBank/DDBJ databases">
        <authorList>
            <person name="Sun Q."/>
            <person name="Kim S."/>
        </authorList>
    </citation>
    <scope>NUCLEOTIDE SEQUENCE</scope>
    <source>
        <strain evidence="15">KCTC 32513</strain>
    </source>
</reference>
<keyword evidence="10" id="KW-0378">Hydrolase</keyword>
<dbReference type="InterPro" id="IPR050855">
    <property type="entry name" value="NDM-1-like"/>
</dbReference>
<dbReference type="EC" id="3.5.2.6" evidence="6"/>
<keyword evidence="7" id="KW-0479">Metal-binding</keyword>
<accession>A0A8J3CTE5</accession>
<dbReference type="PANTHER" id="PTHR42951:SF4">
    <property type="entry name" value="ACYL-COENZYME A THIOESTERASE MBLAC2"/>
    <property type="match status" value="1"/>
</dbReference>
<feature type="domain" description="Metallo-beta-lactamase" evidence="14">
    <location>
        <begin position="80"/>
        <end position="252"/>
    </location>
</feature>
<evidence type="ECO:0000256" key="12">
    <source>
        <dbReference type="ARBA" id="ARBA00023251"/>
    </source>
</evidence>
<keyword evidence="9" id="KW-0574">Periplasm</keyword>
<comment type="similarity">
    <text evidence="4">Belongs to the metallo-beta-lactamase superfamily. Class-B beta-lactamase family.</text>
</comment>
<proteinExistence type="inferred from homology"/>
<evidence type="ECO:0000256" key="7">
    <source>
        <dbReference type="ARBA" id="ARBA00022723"/>
    </source>
</evidence>
<feature type="chain" id="PRO_5035265454" description="beta-lactamase" evidence="13">
    <location>
        <begin position="29"/>
        <end position="276"/>
    </location>
</feature>
<gene>
    <name evidence="15" type="ORF">GCM10009069_22450</name>
</gene>